<dbReference type="AlphaFoldDB" id="A0AA35YWN8"/>
<dbReference type="EMBL" id="OX465080">
    <property type="protein sequence ID" value="CAI9281519.1"/>
    <property type="molecule type" value="Genomic_DNA"/>
</dbReference>
<evidence type="ECO:0000313" key="1">
    <source>
        <dbReference type="EMBL" id="CAI9281519.1"/>
    </source>
</evidence>
<organism evidence="1 2">
    <name type="scientific">Lactuca saligna</name>
    <name type="common">Willowleaf lettuce</name>
    <dbReference type="NCBI Taxonomy" id="75948"/>
    <lineage>
        <taxon>Eukaryota</taxon>
        <taxon>Viridiplantae</taxon>
        <taxon>Streptophyta</taxon>
        <taxon>Embryophyta</taxon>
        <taxon>Tracheophyta</taxon>
        <taxon>Spermatophyta</taxon>
        <taxon>Magnoliopsida</taxon>
        <taxon>eudicotyledons</taxon>
        <taxon>Gunneridae</taxon>
        <taxon>Pentapetalae</taxon>
        <taxon>asterids</taxon>
        <taxon>campanulids</taxon>
        <taxon>Asterales</taxon>
        <taxon>Asteraceae</taxon>
        <taxon>Cichorioideae</taxon>
        <taxon>Cichorieae</taxon>
        <taxon>Lactucinae</taxon>
        <taxon>Lactuca</taxon>
    </lineage>
</organism>
<dbReference type="Proteomes" id="UP001177003">
    <property type="component" value="Chromosome 4"/>
</dbReference>
<gene>
    <name evidence="1" type="ORF">LSALG_LOCUS21210</name>
</gene>
<name>A0AA35YWN8_LACSI</name>
<accession>A0AA35YWN8</accession>
<proteinExistence type="predicted"/>
<protein>
    <submittedName>
        <fullName evidence="1">Uncharacterized protein</fullName>
    </submittedName>
</protein>
<evidence type="ECO:0000313" key="2">
    <source>
        <dbReference type="Proteomes" id="UP001177003"/>
    </source>
</evidence>
<keyword evidence="2" id="KW-1185">Reference proteome</keyword>
<sequence>MLYEAVELSSVHWLEPVALFDMENTKDSQFDMLITRRAFVFHCFDKIADVPSPDAKVDRALIDFYLTFAKPQYSTWSAQKIITVKVIGPFLFDGFVNIKFKATRGSNNSLHKFSLADLPNINPHDWIVLLNLLLTEERKYEPIVAHLKRMLGSYIYEVAKPWVMKRNPTVNPIGKANDMSEMILGKIDMAHLTVMFQQRTDVAGTFQKCLFALPDKHLFSMSCLEHVLEIIPK</sequence>
<reference evidence="1" key="1">
    <citation type="submission" date="2023-04" db="EMBL/GenBank/DDBJ databases">
        <authorList>
            <person name="Vijverberg K."/>
            <person name="Xiong W."/>
            <person name="Schranz E."/>
        </authorList>
    </citation>
    <scope>NUCLEOTIDE SEQUENCE</scope>
</reference>